<gene>
    <name evidence="1" type="ORF">KY290_009198</name>
</gene>
<reference evidence="1 2" key="1">
    <citation type="journal article" date="2021" name="bioRxiv">
        <title>Chromosome-scale and haplotype-resolved genome assembly of a tetraploid potato cultivar.</title>
        <authorList>
            <person name="Sun H."/>
            <person name="Jiao W.-B."/>
            <person name="Krause K."/>
            <person name="Campoy J.A."/>
            <person name="Goel M."/>
            <person name="Folz-Donahue K."/>
            <person name="Kukat C."/>
            <person name="Huettel B."/>
            <person name="Schneeberger K."/>
        </authorList>
    </citation>
    <scope>NUCLEOTIDE SEQUENCE [LARGE SCALE GENOMIC DNA]</scope>
    <source>
        <strain evidence="1">SolTubOtavaFocal</strain>
        <tissue evidence="1">Leaves</tissue>
    </source>
</reference>
<proteinExistence type="predicted"/>
<accession>A0ABQ7WAJ8</accession>
<evidence type="ECO:0000313" key="2">
    <source>
        <dbReference type="Proteomes" id="UP000826656"/>
    </source>
</evidence>
<protein>
    <submittedName>
        <fullName evidence="1">Uncharacterized protein</fullName>
    </submittedName>
</protein>
<organism evidence="1 2">
    <name type="scientific">Solanum tuberosum</name>
    <name type="common">Potato</name>
    <dbReference type="NCBI Taxonomy" id="4113"/>
    <lineage>
        <taxon>Eukaryota</taxon>
        <taxon>Viridiplantae</taxon>
        <taxon>Streptophyta</taxon>
        <taxon>Embryophyta</taxon>
        <taxon>Tracheophyta</taxon>
        <taxon>Spermatophyta</taxon>
        <taxon>Magnoliopsida</taxon>
        <taxon>eudicotyledons</taxon>
        <taxon>Gunneridae</taxon>
        <taxon>Pentapetalae</taxon>
        <taxon>asterids</taxon>
        <taxon>lamiids</taxon>
        <taxon>Solanales</taxon>
        <taxon>Solanaceae</taxon>
        <taxon>Solanoideae</taxon>
        <taxon>Solaneae</taxon>
        <taxon>Solanum</taxon>
    </lineage>
</organism>
<evidence type="ECO:0000313" key="1">
    <source>
        <dbReference type="EMBL" id="KAH0777787.1"/>
    </source>
</evidence>
<keyword evidence="2" id="KW-1185">Reference proteome</keyword>
<dbReference type="Proteomes" id="UP000826656">
    <property type="component" value="Unassembled WGS sequence"/>
</dbReference>
<dbReference type="EMBL" id="JAIVGD010000003">
    <property type="protein sequence ID" value="KAH0777787.1"/>
    <property type="molecule type" value="Genomic_DNA"/>
</dbReference>
<name>A0ABQ7WAJ8_SOLTU</name>
<comment type="caution">
    <text evidence="1">The sequence shown here is derived from an EMBL/GenBank/DDBJ whole genome shotgun (WGS) entry which is preliminary data.</text>
</comment>
<sequence>MGNDRQTKDLRSPCVLALCTGIAEFESAGSDEWLLASFALQGREGIRAGRKGQRSSYGHKEVRNRTIAGVDRGSDLDVERSSQAEAEKKAYDYVGVK</sequence>